<reference evidence="15" key="1">
    <citation type="submission" date="2015-12" db="EMBL/GenBank/DDBJ databases">
        <title>De novo transcriptome assembly of four potential Pierce s Disease insect vectors from Arizona vineyards.</title>
        <authorList>
            <person name="Tassone E.E."/>
        </authorList>
    </citation>
    <scope>NUCLEOTIDE SEQUENCE</scope>
</reference>
<dbReference type="GO" id="GO:0051751">
    <property type="term" value="F:alpha-1,4-mannosyltransferase activity"/>
    <property type="evidence" value="ECO:0007669"/>
    <property type="project" value="InterPro"/>
</dbReference>
<evidence type="ECO:0000256" key="12">
    <source>
        <dbReference type="ARBA" id="ARBA00093608"/>
    </source>
</evidence>
<dbReference type="GO" id="GO:1990529">
    <property type="term" value="C:glycosylphosphatidylinositol-mannosyltransferase I complex"/>
    <property type="evidence" value="ECO:0007669"/>
    <property type="project" value="TreeGrafter"/>
</dbReference>
<feature type="transmembrane region" description="Helical" evidence="13">
    <location>
        <begin position="211"/>
        <end position="230"/>
    </location>
</feature>
<keyword evidence="6 13" id="KW-0808">Transferase</keyword>
<dbReference type="GO" id="GO:0005789">
    <property type="term" value="C:endoplasmic reticulum membrane"/>
    <property type="evidence" value="ECO:0007669"/>
    <property type="project" value="UniProtKB-SubCell"/>
</dbReference>
<dbReference type="UniPathway" id="UPA00196"/>
<organism evidence="15">
    <name type="scientific">Clastoptera arizonana</name>
    <name type="common">Arizona spittle bug</name>
    <dbReference type="NCBI Taxonomy" id="38151"/>
    <lineage>
        <taxon>Eukaryota</taxon>
        <taxon>Metazoa</taxon>
        <taxon>Ecdysozoa</taxon>
        <taxon>Arthropoda</taxon>
        <taxon>Hexapoda</taxon>
        <taxon>Insecta</taxon>
        <taxon>Pterygota</taxon>
        <taxon>Neoptera</taxon>
        <taxon>Paraneoptera</taxon>
        <taxon>Hemiptera</taxon>
        <taxon>Auchenorrhyncha</taxon>
        <taxon>Cercopoidea</taxon>
        <taxon>Clastopteridae</taxon>
        <taxon>Clastoptera</taxon>
    </lineage>
</organism>
<evidence type="ECO:0000313" key="15">
    <source>
        <dbReference type="EMBL" id="JAS22732.1"/>
    </source>
</evidence>
<keyword evidence="5 13" id="KW-0328">Glycosyltransferase</keyword>
<comment type="similarity">
    <text evidence="3 13">Belongs to the PIGM family.</text>
</comment>
<accession>A0A1B6DAR5</accession>
<name>A0A1B6DAR5_9HEMI</name>
<keyword evidence="7 13" id="KW-0812">Transmembrane</keyword>
<dbReference type="PANTHER" id="PTHR12886:SF0">
    <property type="entry name" value="GPI MANNOSYLTRANSFERASE 1"/>
    <property type="match status" value="1"/>
</dbReference>
<dbReference type="AlphaFoldDB" id="A0A1B6DAR5"/>
<keyword evidence="14" id="KW-0732">Signal</keyword>
<evidence type="ECO:0000256" key="13">
    <source>
        <dbReference type="RuleBase" id="RU365064"/>
    </source>
</evidence>
<evidence type="ECO:0000256" key="14">
    <source>
        <dbReference type="SAM" id="SignalP"/>
    </source>
</evidence>
<evidence type="ECO:0000256" key="11">
    <source>
        <dbReference type="ARBA" id="ARBA00093408"/>
    </source>
</evidence>
<dbReference type="GO" id="GO:0004376">
    <property type="term" value="F:GPI mannosyltransferase activity"/>
    <property type="evidence" value="ECO:0007669"/>
    <property type="project" value="InterPro"/>
</dbReference>
<evidence type="ECO:0000256" key="1">
    <source>
        <dbReference type="ARBA" id="ARBA00004477"/>
    </source>
</evidence>
<evidence type="ECO:0000256" key="5">
    <source>
        <dbReference type="ARBA" id="ARBA00022676"/>
    </source>
</evidence>
<proteinExistence type="inferred from homology"/>
<evidence type="ECO:0000256" key="9">
    <source>
        <dbReference type="ARBA" id="ARBA00022989"/>
    </source>
</evidence>
<evidence type="ECO:0000256" key="7">
    <source>
        <dbReference type="ARBA" id="ARBA00022692"/>
    </source>
</evidence>
<keyword evidence="10 13" id="KW-0472">Membrane</keyword>
<evidence type="ECO:0000256" key="4">
    <source>
        <dbReference type="ARBA" id="ARBA00022502"/>
    </source>
</evidence>
<keyword evidence="9 13" id="KW-1133">Transmembrane helix</keyword>
<sequence>MPDFWVHCAIALVARLMFIVYGEIQDNISVVQYTDIDYKVFTDAARYISEGNSPYNRHTYRYSPLLAILLVPNILIHVCWGKVFFSILDILVGCLIYNLLLMDKIKKPLAVRCTLFWLYNPLVIVISTRGNADSVSSVLVLLTLILIKKEHYILSGFMHGLAIHFRIYPIVFSLSMYLSIESPKIKLKTNKLHKIDTILQIIYPNCRRVKLALSCVITLLFLSLLFLKIYDFKFLEESFLFHLKRTDIKHNFSVYFYMQYLFINHPPSWINIVINFPLIILLTTVSFVYGTQKHLPFCELCLAVILVMYNSVLTCQYFLWFISLLPLSLPYLKFSKQQTLILLSLWLIAQVAWLLPAYLLEFRGRDTFLYVWLQSVAFFCANIAILSRLIRNYNVHSKLS</sequence>
<feature type="chain" id="PRO_5008581237" description="GPI alpha-1,4-mannosyltransferase I, catalytic subunit" evidence="14">
    <location>
        <begin position="23"/>
        <end position="400"/>
    </location>
</feature>
<feature type="transmembrane region" description="Helical" evidence="13">
    <location>
        <begin position="367"/>
        <end position="390"/>
    </location>
</feature>
<dbReference type="GO" id="GO:0006506">
    <property type="term" value="P:GPI anchor biosynthetic process"/>
    <property type="evidence" value="ECO:0007669"/>
    <property type="project" value="UniProtKB-UniPathway"/>
</dbReference>
<comment type="pathway">
    <text evidence="2 13">Glycolipid biosynthesis; glycosylphosphatidylinositol-anchor biosynthesis.</text>
</comment>
<comment type="function">
    <text evidence="11 13">Catalytic subunit of the glycosylphosphatidylinositol-mannosyltransferase I complex which catalyzes the transfer of the first mannose, via an alpha-1,4 bond from a dolichol-phosphate-mannose (Dol-P-Man) to the glucosaminyl acyl phosphatidylinositol (GlcN-(acyl)PI) intermediate to generate alpha-D-Man-(1-&gt;4)-alpha-D-GlcN-(1-&gt;6)-(1-radyl,2-acyl-sn-glycero-3-phospho)-2-acyl-inositol and participates in the sixth step of the glycosylphosphatidylinositol-anchor biosynthesis.</text>
</comment>
<keyword evidence="8 13" id="KW-0256">Endoplasmic reticulum</keyword>
<protein>
    <recommendedName>
        <fullName evidence="12 13">GPI alpha-1,4-mannosyltransferase I, catalytic subunit</fullName>
        <ecNumber evidence="13">2.4.1.-</ecNumber>
    </recommendedName>
    <alternativeName>
        <fullName evidence="13">GPI mannosyltransferase I</fullName>
    </alternativeName>
</protein>
<feature type="transmembrane region" description="Helical" evidence="13">
    <location>
        <begin position="300"/>
        <end position="320"/>
    </location>
</feature>
<feature type="transmembrane region" description="Helical" evidence="13">
    <location>
        <begin position="152"/>
        <end position="178"/>
    </location>
</feature>
<dbReference type="PANTHER" id="PTHR12886">
    <property type="entry name" value="PIG-M MANNOSYLTRANSFERASE"/>
    <property type="match status" value="1"/>
</dbReference>
<dbReference type="EC" id="2.4.1.-" evidence="13"/>
<gene>
    <name evidence="15" type="ORF">g.21726</name>
</gene>
<feature type="transmembrane region" description="Helical" evidence="13">
    <location>
        <begin position="268"/>
        <end position="288"/>
    </location>
</feature>
<dbReference type="InterPro" id="IPR007704">
    <property type="entry name" value="PIG-M"/>
</dbReference>
<dbReference type="EMBL" id="GEDC01014566">
    <property type="protein sequence ID" value="JAS22732.1"/>
    <property type="molecule type" value="Transcribed_RNA"/>
</dbReference>
<evidence type="ECO:0000256" key="2">
    <source>
        <dbReference type="ARBA" id="ARBA00004687"/>
    </source>
</evidence>
<evidence type="ECO:0000256" key="3">
    <source>
        <dbReference type="ARBA" id="ARBA00011071"/>
    </source>
</evidence>
<keyword evidence="4 13" id="KW-0337">GPI-anchor biosynthesis</keyword>
<evidence type="ECO:0000256" key="10">
    <source>
        <dbReference type="ARBA" id="ARBA00023136"/>
    </source>
</evidence>
<feature type="signal peptide" evidence="14">
    <location>
        <begin position="1"/>
        <end position="22"/>
    </location>
</feature>
<feature type="transmembrane region" description="Helical" evidence="13">
    <location>
        <begin position="109"/>
        <end position="132"/>
    </location>
</feature>
<evidence type="ECO:0000256" key="6">
    <source>
        <dbReference type="ARBA" id="ARBA00022679"/>
    </source>
</evidence>
<feature type="transmembrane region" description="Helical" evidence="13">
    <location>
        <begin position="74"/>
        <end position="97"/>
    </location>
</feature>
<evidence type="ECO:0000256" key="8">
    <source>
        <dbReference type="ARBA" id="ARBA00022824"/>
    </source>
</evidence>
<dbReference type="Pfam" id="PF05007">
    <property type="entry name" value="Mannosyl_trans"/>
    <property type="match status" value="1"/>
</dbReference>
<feature type="transmembrane region" description="Helical" evidence="13">
    <location>
        <begin position="340"/>
        <end position="360"/>
    </location>
</feature>
<comment type="subcellular location">
    <subcellularLocation>
        <location evidence="1 13">Endoplasmic reticulum membrane</location>
        <topology evidence="1 13">Multi-pass membrane protein</topology>
    </subcellularLocation>
</comment>